<dbReference type="Proteomes" id="UP000308549">
    <property type="component" value="Unassembled WGS sequence"/>
</dbReference>
<evidence type="ECO:0000313" key="2">
    <source>
        <dbReference type="EMBL" id="TKA31765.1"/>
    </source>
</evidence>
<keyword evidence="1" id="KW-0732">Signal</keyword>
<gene>
    <name evidence="2" type="ORF">B0A50_01843</name>
</gene>
<dbReference type="EMBL" id="NAJL01000007">
    <property type="protein sequence ID" value="TKA31765.1"/>
    <property type="molecule type" value="Genomic_DNA"/>
</dbReference>
<protein>
    <submittedName>
        <fullName evidence="2">Uncharacterized protein</fullName>
    </submittedName>
</protein>
<feature type="signal peptide" evidence="1">
    <location>
        <begin position="1"/>
        <end position="16"/>
    </location>
</feature>
<evidence type="ECO:0000313" key="3">
    <source>
        <dbReference type="Proteomes" id="UP000308549"/>
    </source>
</evidence>
<evidence type="ECO:0000256" key="1">
    <source>
        <dbReference type="SAM" id="SignalP"/>
    </source>
</evidence>
<organism evidence="2 3">
    <name type="scientific">Salinomyces thailandicus</name>
    <dbReference type="NCBI Taxonomy" id="706561"/>
    <lineage>
        <taxon>Eukaryota</taxon>
        <taxon>Fungi</taxon>
        <taxon>Dikarya</taxon>
        <taxon>Ascomycota</taxon>
        <taxon>Pezizomycotina</taxon>
        <taxon>Dothideomycetes</taxon>
        <taxon>Dothideomycetidae</taxon>
        <taxon>Mycosphaerellales</taxon>
        <taxon>Teratosphaeriaceae</taxon>
        <taxon>Salinomyces</taxon>
    </lineage>
</organism>
<proteinExistence type="predicted"/>
<name>A0A4U0UBX1_9PEZI</name>
<comment type="caution">
    <text evidence="2">The sequence shown here is derived from an EMBL/GenBank/DDBJ whole genome shotgun (WGS) entry which is preliminary data.</text>
</comment>
<accession>A0A4U0UBX1</accession>
<sequence>MLAFALLGTLLALATAQSSTPPCLDACLPPTERSQIICSLDDLPSVLACVNSTCTHANLASHMTLAYTPKILYSCEQSMVPGSNIPSDTLTLHGDGSCETSPYGFRSFVAGTGSETMDEVCEVEVYDQEACSGHLTRLPLYSMAAGECQFQGGRSARMICQVRSQSQVAMTHLRAMCPSLAAENQSSTTSTTLNAYATPSSGNATAVPTTGFNAPANATGGEASVTAQPFMGSAAQTARASVAALMCLTAVFAML</sequence>
<feature type="chain" id="PRO_5020878414" evidence="1">
    <location>
        <begin position="17"/>
        <end position="255"/>
    </location>
</feature>
<keyword evidence="3" id="KW-1185">Reference proteome</keyword>
<reference evidence="2 3" key="1">
    <citation type="submission" date="2017-03" db="EMBL/GenBank/DDBJ databases">
        <title>Genomes of endolithic fungi from Antarctica.</title>
        <authorList>
            <person name="Coleine C."/>
            <person name="Masonjones S."/>
            <person name="Stajich J.E."/>
        </authorList>
    </citation>
    <scope>NUCLEOTIDE SEQUENCE [LARGE SCALE GENOMIC DNA]</scope>
    <source>
        <strain evidence="2 3">CCFEE 6315</strain>
    </source>
</reference>
<dbReference type="AlphaFoldDB" id="A0A4U0UBX1"/>
<dbReference type="OrthoDB" id="3901149at2759"/>